<evidence type="ECO:0000313" key="3">
    <source>
        <dbReference type="EMBL" id="RXR30925.1"/>
    </source>
</evidence>
<dbReference type="PROSITE" id="PS51257">
    <property type="entry name" value="PROKAR_LIPOPROTEIN"/>
    <property type="match status" value="1"/>
</dbReference>
<feature type="chain" id="PRO_5020395770" description="Lipocalin-like domain-containing protein" evidence="2">
    <location>
        <begin position="17"/>
        <end position="175"/>
    </location>
</feature>
<evidence type="ECO:0000256" key="2">
    <source>
        <dbReference type="SAM" id="SignalP"/>
    </source>
</evidence>
<accession>A0A4Q1KN19</accession>
<dbReference type="RefSeq" id="WP_129402692.1">
    <property type="nucleotide sequence ID" value="NZ_SBKP01000001.1"/>
</dbReference>
<feature type="compositionally biased region" description="Low complexity" evidence="1">
    <location>
        <begin position="43"/>
        <end position="69"/>
    </location>
</feature>
<evidence type="ECO:0008006" key="5">
    <source>
        <dbReference type="Google" id="ProtNLM"/>
    </source>
</evidence>
<dbReference type="Proteomes" id="UP000290958">
    <property type="component" value="Unassembled WGS sequence"/>
</dbReference>
<keyword evidence="4" id="KW-1185">Reference proteome</keyword>
<comment type="caution">
    <text evidence="3">The sequence shown here is derived from an EMBL/GenBank/DDBJ whole genome shotgun (WGS) entry which is preliminary data.</text>
</comment>
<dbReference type="EMBL" id="SBKP01000001">
    <property type="protein sequence ID" value="RXR30925.1"/>
    <property type="molecule type" value="Genomic_DNA"/>
</dbReference>
<sequence length="175" mass="18542">MRGPSLLSLGLLIALAACSPGGQENASSMADNGGMITDAESIPAAPDNAATNDTTGAPPVAAAPAQADATRIPPALRGRWGLTAKDCTSLHGDAKGLLEISPNTLMFFESRGTLKRILEREPTRIRADFSFEGEGMTWENDITLTVQDNGTTLIRQDKQPEEGAPALYHYSRCKS</sequence>
<dbReference type="AlphaFoldDB" id="A0A4Q1KN19"/>
<name>A0A4Q1KN19_9SPHN</name>
<organism evidence="3 4">
    <name type="scientific">Sphingobium fluviale</name>
    <dbReference type="NCBI Taxonomy" id="2506423"/>
    <lineage>
        <taxon>Bacteria</taxon>
        <taxon>Pseudomonadati</taxon>
        <taxon>Pseudomonadota</taxon>
        <taxon>Alphaproteobacteria</taxon>
        <taxon>Sphingomonadales</taxon>
        <taxon>Sphingomonadaceae</taxon>
        <taxon>Sphingobium</taxon>
    </lineage>
</organism>
<keyword evidence="2" id="KW-0732">Signal</keyword>
<feature type="signal peptide" evidence="2">
    <location>
        <begin position="1"/>
        <end position="16"/>
    </location>
</feature>
<gene>
    <name evidence="3" type="ORF">EQG66_01150</name>
</gene>
<proteinExistence type="predicted"/>
<reference evidence="4" key="1">
    <citation type="submission" date="2019-01" db="EMBL/GenBank/DDBJ databases">
        <title>Cytophagaceae bacterium strain CAR-16.</title>
        <authorList>
            <person name="Chen W.-M."/>
        </authorList>
    </citation>
    <scope>NUCLEOTIDE SEQUENCE [LARGE SCALE GENOMIC DNA]</scope>
    <source>
        <strain evidence="4">CHR27</strain>
    </source>
</reference>
<evidence type="ECO:0000313" key="4">
    <source>
        <dbReference type="Proteomes" id="UP000290958"/>
    </source>
</evidence>
<evidence type="ECO:0000256" key="1">
    <source>
        <dbReference type="SAM" id="MobiDB-lite"/>
    </source>
</evidence>
<protein>
    <recommendedName>
        <fullName evidence="5">Lipocalin-like domain-containing protein</fullName>
    </recommendedName>
</protein>
<feature type="region of interest" description="Disordered" evidence="1">
    <location>
        <begin position="23"/>
        <end position="72"/>
    </location>
</feature>
<dbReference type="OrthoDB" id="6057763at2"/>